<name>A0ACC2TMG5_9FUNG</name>
<dbReference type="EC" id="6.3.4.-" evidence="1"/>
<dbReference type="Proteomes" id="UP001165960">
    <property type="component" value="Unassembled WGS sequence"/>
</dbReference>
<proteinExistence type="predicted"/>
<comment type="caution">
    <text evidence="1">The sequence shown here is derived from an EMBL/GenBank/DDBJ whole genome shotgun (WGS) entry which is preliminary data.</text>
</comment>
<protein>
    <submittedName>
        <fullName evidence="1">Biotin holocarboxylase synthetase</fullName>
        <ecNumber evidence="1">6.3.4.-</ecNumber>
    </submittedName>
</protein>
<gene>
    <name evidence="1" type="primary">BPL1_23</name>
    <name evidence="1" type="ORF">DSO57_1031047</name>
</gene>
<accession>A0ACC2TMG5</accession>
<organism evidence="1 2">
    <name type="scientific">Entomophthora muscae</name>
    <dbReference type="NCBI Taxonomy" id="34485"/>
    <lineage>
        <taxon>Eukaryota</taxon>
        <taxon>Fungi</taxon>
        <taxon>Fungi incertae sedis</taxon>
        <taxon>Zoopagomycota</taxon>
        <taxon>Entomophthoromycotina</taxon>
        <taxon>Entomophthoromycetes</taxon>
        <taxon>Entomophthorales</taxon>
        <taxon>Entomophthoraceae</taxon>
        <taxon>Entomophthora</taxon>
    </lineage>
</organism>
<evidence type="ECO:0000313" key="1">
    <source>
        <dbReference type="EMBL" id="KAJ9075925.1"/>
    </source>
</evidence>
<dbReference type="EMBL" id="QTSX02002349">
    <property type="protein sequence ID" value="KAJ9075925.1"/>
    <property type="molecule type" value="Genomic_DNA"/>
</dbReference>
<sequence length="690" mass="75959">MVQLMPCRQATCRLGLPSFNWKRSGALLFNRDPKFCYSNMTDISMNVLVYSGPGTSLDGVENTVLFLRKLIGGRFAVRTIMPDSLANEPWIPSTKLLVFPGGRDLPYIEHLKGRANDNIYSYVHSGGRFIGICAGSYYASGRCEFEVGTELEVVGERFLKFFPGICRGATFKGFDYDSKSGERAVTASFVSPPATCSVYYNGGGSFINAASHPNIKVLATYDEISDPEANAAAILCRVGDKGGLALLTALHLEYNISPMNPELYHRLNPSAKGIEEIFLHWLQLLGLDVAPNAQEIPEKTDFYLVFPDPESALWDLHPSFESIAKRLEAHKNPSSGCFEDMGQHFRIQPIPAGAVQHPTTNTDAPLSLRICPNPTQFVGASFNPCRFLELLEDAYAQGGLNARGFDVPVFGRVTIYSEVVGSSQSLWLENPKLISVFPSGSTIVAARQVSGRGRGKNVWVSSIGCLQFSMYMEHPVLAGASVTLIQYLASLAMVEGVKRKSGYGELELYLKWPNDIYAIDYSADEPIKRKLGGVLVNSSFASQSFSMIIGIGINVTNSSPTICINDLVHQLNLKSGKPPLAFFTMEEVLARFHARFRNLYTQFLRDASGFSPFLDSYYSNWLHSQQLVTLTDQGNTPARVLGITPDYGLLEVVTVQAESGKIDPLSCQRFELQPDGNSFDMMTGFISKKV</sequence>
<keyword evidence="1" id="KW-0436">Ligase</keyword>
<reference evidence="1" key="1">
    <citation type="submission" date="2022-04" db="EMBL/GenBank/DDBJ databases">
        <title>Genome of the entomopathogenic fungus Entomophthora muscae.</title>
        <authorList>
            <person name="Elya C."/>
            <person name="Lovett B.R."/>
            <person name="Lee E."/>
            <person name="Macias A.M."/>
            <person name="Hajek A.E."/>
            <person name="De Bivort B.L."/>
            <person name="Kasson M.T."/>
            <person name="De Fine Licht H.H."/>
            <person name="Stajich J.E."/>
        </authorList>
    </citation>
    <scope>NUCLEOTIDE SEQUENCE</scope>
    <source>
        <strain evidence="1">Berkeley</strain>
    </source>
</reference>
<evidence type="ECO:0000313" key="2">
    <source>
        <dbReference type="Proteomes" id="UP001165960"/>
    </source>
</evidence>
<keyword evidence="2" id="KW-1185">Reference proteome</keyword>